<comment type="caution">
    <text evidence="2">The sequence shown here is derived from an EMBL/GenBank/DDBJ whole genome shotgun (WGS) entry which is preliminary data.</text>
</comment>
<name>A0ABV5G143_9MICC</name>
<evidence type="ECO:0000313" key="2">
    <source>
        <dbReference type="EMBL" id="MFB9072652.1"/>
    </source>
</evidence>
<accession>A0ABV5G143</accession>
<evidence type="ECO:0000256" key="1">
    <source>
        <dbReference type="SAM" id="MobiDB-lite"/>
    </source>
</evidence>
<protein>
    <submittedName>
        <fullName evidence="2">Uncharacterized protein</fullName>
    </submittedName>
</protein>
<evidence type="ECO:0000313" key="3">
    <source>
        <dbReference type="Proteomes" id="UP001589575"/>
    </source>
</evidence>
<feature type="compositionally biased region" description="Basic residues" evidence="1">
    <location>
        <begin position="41"/>
        <end position="52"/>
    </location>
</feature>
<keyword evidence="3" id="KW-1185">Reference proteome</keyword>
<proteinExistence type="predicted"/>
<feature type="compositionally biased region" description="Basic and acidic residues" evidence="1">
    <location>
        <begin position="1"/>
        <end position="25"/>
    </location>
</feature>
<dbReference type="EMBL" id="JBHMFI010000001">
    <property type="protein sequence ID" value="MFB9072652.1"/>
    <property type="molecule type" value="Genomic_DNA"/>
</dbReference>
<feature type="region of interest" description="Disordered" evidence="1">
    <location>
        <begin position="1"/>
        <end position="59"/>
    </location>
</feature>
<organism evidence="2 3">
    <name type="scientific">Citricoccus parietis</name>
    <dbReference type="NCBI Taxonomy" id="592307"/>
    <lineage>
        <taxon>Bacteria</taxon>
        <taxon>Bacillati</taxon>
        <taxon>Actinomycetota</taxon>
        <taxon>Actinomycetes</taxon>
        <taxon>Micrococcales</taxon>
        <taxon>Micrococcaceae</taxon>
        <taxon>Citricoccus</taxon>
    </lineage>
</organism>
<sequence length="80" mass="8604">MDRAGVHPGGRRGDDPAGDRRRRDLQPPVHRPRGGGAGARRGARPAGRHRLPAHVARSAGGGLISRRCVWRDSLRGAGFR</sequence>
<gene>
    <name evidence="2" type="ORF">ACFFX0_16185</name>
</gene>
<dbReference type="Proteomes" id="UP001589575">
    <property type="component" value="Unassembled WGS sequence"/>
</dbReference>
<reference evidence="2 3" key="1">
    <citation type="submission" date="2024-09" db="EMBL/GenBank/DDBJ databases">
        <authorList>
            <person name="Sun Q."/>
            <person name="Mori K."/>
        </authorList>
    </citation>
    <scope>NUCLEOTIDE SEQUENCE [LARGE SCALE GENOMIC DNA]</scope>
    <source>
        <strain evidence="2 3">CCM 7609</strain>
    </source>
</reference>